<dbReference type="GO" id="GO:0003677">
    <property type="term" value="F:DNA binding"/>
    <property type="evidence" value="ECO:0007669"/>
    <property type="project" value="UniProtKB-KW"/>
</dbReference>
<dbReference type="InterPro" id="IPR036390">
    <property type="entry name" value="WH_DNA-bd_sf"/>
</dbReference>
<organism evidence="7 8">
    <name type="scientific">Mycolicibacterium agri</name>
    <name type="common">Mycobacterium agri</name>
    <dbReference type="NCBI Taxonomy" id="36811"/>
    <lineage>
        <taxon>Bacteria</taxon>
        <taxon>Bacillati</taxon>
        <taxon>Actinomycetota</taxon>
        <taxon>Actinomycetes</taxon>
        <taxon>Mycobacteriales</taxon>
        <taxon>Mycobacteriaceae</taxon>
        <taxon>Mycolicibacterium</taxon>
    </lineage>
</organism>
<dbReference type="SUPFAM" id="SSF48008">
    <property type="entry name" value="GntR ligand-binding domain-like"/>
    <property type="match status" value="1"/>
</dbReference>
<dbReference type="InterPro" id="IPR036388">
    <property type="entry name" value="WH-like_DNA-bd_sf"/>
</dbReference>
<dbReference type="AlphaFoldDB" id="A0A2A7MND0"/>
<evidence type="ECO:0000256" key="4">
    <source>
        <dbReference type="SAM" id="MobiDB-lite"/>
    </source>
</evidence>
<dbReference type="EMBL" id="PDCP01000136">
    <property type="protein sequence ID" value="PEG33186.1"/>
    <property type="molecule type" value="Genomic_DNA"/>
</dbReference>
<keyword evidence="8" id="KW-1185">Reference proteome</keyword>
<keyword evidence="2" id="KW-0238">DNA-binding</keyword>
<evidence type="ECO:0000313" key="9">
    <source>
        <dbReference type="Proteomes" id="UP000465302"/>
    </source>
</evidence>
<dbReference type="Gene3D" id="1.10.10.10">
    <property type="entry name" value="Winged helix-like DNA-binding domain superfamily/Winged helix DNA-binding domain"/>
    <property type="match status" value="1"/>
</dbReference>
<reference evidence="7 8" key="1">
    <citation type="submission" date="2017-10" db="EMBL/GenBank/DDBJ databases">
        <title>The new phylogeny of genus Mycobacterium.</title>
        <authorList>
            <person name="Tortoli E."/>
            <person name="Trovato A."/>
            <person name="Cirillo D.M."/>
        </authorList>
    </citation>
    <scope>NUCLEOTIDE SEQUENCE [LARGE SCALE GENOMIC DNA]</scope>
    <source>
        <strain evidence="7 8">CCUG37673</strain>
    </source>
</reference>
<dbReference type="SMART" id="SM00345">
    <property type="entry name" value="HTH_GNTR"/>
    <property type="match status" value="1"/>
</dbReference>
<dbReference type="Pfam" id="PF07729">
    <property type="entry name" value="FCD"/>
    <property type="match status" value="1"/>
</dbReference>
<dbReference type="GO" id="GO:0003700">
    <property type="term" value="F:DNA-binding transcription factor activity"/>
    <property type="evidence" value="ECO:0007669"/>
    <property type="project" value="InterPro"/>
</dbReference>
<sequence>MSDVTERPRRRRRATPEPAAPLSDHETLTDFAVDEIRKRIILGWYPAGMKLRVDAIAKELDVSRVPVREAFRELLAEGLAEIYPRRGAVVSEIRRQDVEDGYRMLEMLEVTAAERVAAIAPEATAEHMRPHLLRLKELSADPDPLEYLLVHRAFHFEVFKALGDGMLQRTTRMLWHACERYINASAQGPRLEQSFHEHAELVRCLDEGDAIGVVAMTRMHVAHGCQAALRGLGLVDGE</sequence>
<dbReference type="EMBL" id="BLKS01000001">
    <property type="protein sequence ID" value="GFG51087.1"/>
    <property type="molecule type" value="Genomic_DNA"/>
</dbReference>
<dbReference type="Pfam" id="PF00392">
    <property type="entry name" value="GntR"/>
    <property type="match status" value="1"/>
</dbReference>
<keyword evidence="3" id="KW-0804">Transcription</keyword>
<dbReference type="InterPro" id="IPR011711">
    <property type="entry name" value="GntR_C"/>
</dbReference>
<dbReference type="InterPro" id="IPR000524">
    <property type="entry name" value="Tscrpt_reg_HTH_GntR"/>
</dbReference>
<dbReference type="PANTHER" id="PTHR43537">
    <property type="entry name" value="TRANSCRIPTIONAL REGULATOR, GNTR FAMILY"/>
    <property type="match status" value="1"/>
</dbReference>
<evidence type="ECO:0000256" key="1">
    <source>
        <dbReference type="ARBA" id="ARBA00023015"/>
    </source>
</evidence>
<name>A0A2A7MND0_MYCAG</name>
<dbReference type="SMART" id="SM00895">
    <property type="entry name" value="FCD"/>
    <property type="match status" value="1"/>
</dbReference>
<feature type="region of interest" description="Disordered" evidence="4">
    <location>
        <begin position="1"/>
        <end position="23"/>
    </location>
</feature>
<protein>
    <submittedName>
        <fullName evidence="6 7">Transcriptional regulator</fullName>
    </submittedName>
</protein>
<keyword evidence="1" id="KW-0805">Transcription regulation</keyword>
<accession>A0A2A7MND0</accession>
<evidence type="ECO:0000313" key="6">
    <source>
        <dbReference type="EMBL" id="GFG51087.1"/>
    </source>
</evidence>
<dbReference type="SUPFAM" id="SSF46785">
    <property type="entry name" value="Winged helix' DNA-binding domain"/>
    <property type="match status" value="1"/>
</dbReference>
<evidence type="ECO:0000256" key="3">
    <source>
        <dbReference type="ARBA" id="ARBA00023163"/>
    </source>
</evidence>
<dbReference type="PROSITE" id="PS50949">
    <property type="entry name" value="HTH_GNTR"/>
    <property type="match status" value="1"/>
</dbReference>
<dbReference type="Proteomes" id="UP000220914">
    <property type="component" value="Unassembled WGS sequence"/>
</dbReference>
<dbReference type="OrthoDB" id="9816161at2"/>
<evidence type="ECO:0000256" key="2">
    <source>
        <dbReference type="ARBA" id="ARBA00023125"/>
    </source>
</evidence>
<evidence type="ECO:0000313" key="8">
    <source>
        <dbReference type="Proteomes" id="UP000220914"/>
    </source>
</evidence>
<dbReference type="Gene3D" id="1.20.120.530">
    <property type="entry name" value="GntR ligand-binding domain-like"/>
    <property type="match status" value="1"/>
</dbReference>
<reference evidence="6 9" key="2">
    <citation type="journal article" date="2019" name="Emerg. Microbes Infect.">
        <title>Comprehensive subspecies identification of 175 nontuberculous mycobacteria species based on 7547 genomic profiles.</title>
        <authorList>
            <person name="Matsumoto Y."/>
            <person name="Kinjo T."/>
            <person name="Motooka D."/>
            <person name="Nabeya D."/>
            <person name="Jung N."/>
            <person name="Uechi K."/>
            <person name="Horii T."/>
            <person name="Iida T."/>
            <person name="Fujita J."/>
            <person name="Nakamura S."/>
        </authorList>
    </citation>
    <scope>NUCLEOTIDE SEQUENCE [LARGE SCALE GENOMIC DNA]</scope>
    <source>
        <strain evidence="6 9">JCM 6377</strain>
    </source>
</reference>
<dbReference type="Proteomes" id="UP000465302">
    <property type="component" value="Unassembled WGS sequence"/>
</dbReference>
<evidence type="ECO:0000313" key="7">
    <source>
        <dbReference type="EMBL" id="PEG33186.1"/>
    </source>
</evidence>
<dbReference type="InterPro" id="IPR008920">
    <property type="entry name" value="TF_FadR/GntR_C"/>
</dbReference>
<feature type="domain" description="HTH gntR-type" evidence="5">
    <location>
        <begin position="26"/>
        <end position="93"/>
    </location>
</feature>
<dbReference type="PANTHER" id="PTHR43537:SF24">
    <property type="entry name" value="GLUCONATE OPERON TRANSCRIPTIONAL REPRESSOR"/>
    <property type="match status" value="1"/>
</dbReference>
<comment type="caution">
    <text evidence="7">The sequence shown here is derived from an EMBL/GenBank/DDBJ whole genome shotgun (WGS) entry which is preliminary data.</text>
</comment>
<gene>
    <name evidence="7" type="ORF">CQY20_32090</name>
    <name evidence="6" type="ORF">MAGR_25280</name>
</gene>
<dbReference type="CDD" id="cd07377">
    <property type="entry name" value="WHTH_GntR"/>
    <property type="match status" value="1"/>
</dbReference>
<reference evidence="6" key="3">
    <citation type="submission" date="2020-02" db="EMBL/GenBank/DDBJ databases">
        <authorList>
            <person name="Matsumoto Y."/>
            <person name="Motooka D."/>
            <person name="Nakamura S."/>
        </authorList>
    </citation>
    <scope>NUCLEOTIDE SEQUENCE</scope>
    <source>
        <strain evidence="6">JCM 6377</strain>
    </source>
</reference>
<proteinExistence type="predicted"/>
<evidence type="ECO:0000259" key="5">
    <source>
        <dbReference type="PROSITE" id="PS50949"/>
    </source>
</evidence>